<keyword evidence="6 9" id="KW-1133">Transmembrane helix</keyword>
<dbReference type="Proteomes" id="UP000327157">
    <property type="component" value="Chromosome 12"/>
</dbReference>
<dbReference type="InterPro" id="IPR002885">
    <property type="entry name" value="PPR_rpt"/>
</dbReference>
<keyword evidence="10" id="KW-0732">Signal</keyword>
<sequence length="1118" mass="124759">MGCRSIPRTIAYSLPLLLLLLLAVSAQESGLEAERGDSRGSKDLGRRSKIKLGILEVNTLGVKTEGDSVAIGLHVDSGLGIFDAFIASLSMILVSEIGDETFIIAALMAMRHPRSIVLSGALSALFIMTVLSTGLGRIVPNLISRKHTNSAATVLYLFFGLRLLYIAWRSSDSKSSQKKEIEEVEEKLESGQGKTPFRRFFSRFLTPIFLESFILTFLAEWGDRSQIATIALATHKNAVGVAVGATLGHTICTSVAVVGGIGDFPNGSLPVTLHAKSVKNGTLESLDLRNYVTSLYVKSSNLAYAHKLFDESPDRDVRSWTILISGFARVGSCKMVLELFKEMQFDRVCPNQFTLSSVLKSCSSLSDFQTGKGIHGWILRHGIDLDLVLENSILDVYVKCGGFDYAERLFEAMEERDTVTWNIMMGAYMHVGDMEKALDLFRRLPFKDVASWNTILYGLMQNGCERYALELLYEMVENGPPFNRVTFSEALVLASSLSVLELGRQIHGCLLRLGIPNDGFLQTSLIDMYCKCGKMEKAMLVFKTTHLRANSKFTCHETKTEIVSWSSMVSGYVHNGEYEYALLTFCSMVRERIQVDRFSVTSVVSACANIGILLLGQHIHAHIEKIGYKTDVHLGSSYIDMYAKCGSLNDARMIFKQTGDLNVVLWTSMISACALHGQGKEAVQLFELMIKEGIKPNEVSFVVVLNACSHAGLLEEGFKYFSLMKEVFGIKPGAEHFTCMADIYGRAGRLDEIKEFIQANGISHLSSVWKSFLSSCRVHKNFELGKWVSERLLQLEPLDEGSYVLLSNMCSVNHRWEEAADIRSLMQKRGINKIAGQSWIQLKNQVHSFVMSDRSHPHSAQIYSYLDELIGRLKEIGYSSDMKMVMQDVEEEQREVLLSHHSEKLAVAYGIISTTSGTPIRIMKNLRVCTDCHNFIKYTCQLLDREIIVRDIHRFHHFKHGLCSCGDYWVCEMRTGKLTVILNMQHFSSAISVGNLRTKEAEEEEDEEDRISGESMKNTFRSLALPKPNISTGVHRLFKGFKNFSQLFVYKDDMEEVLEMDMEIGCPTDVKHVTHIGWDASASAASATTDPVRGWDNLLSVPSQAEAAVPPLVHGSSS</sequence>
<reference evidence="13" key="2">
    <citation type="submission" date="2019-10" db="EMBL/GenBank/DDBJ databases">
        <title>A de novo genome assembly of a pear dwarfing rootstock.</title>
        <authorList>
            <person name="Wang F."/>
            <person name="Wang J."/>
            <person name="Li S."/>
            <person name="Zhang Y."/>
            <person name="Fang M."/>
            <person name="Ma L."/>
            <person name="Zhao Y."/>
            <person name="Jiang S."/>
        </authorList>
    </citation>
    <scope>NUCLEOTIDE SEQUENCE [LARGE SCALE GENOMIC DNA]</scope>
</reference>
<evidence type="ECO:0000256" key="6">
    <source>
        <dbReference type="ARBA" id="ARBA00022989"/>
    </source>
</evidence>
<dbReference type="GO" id="GO:0003723">
    <property type="term" value="F:RNA binding"/>
    <property type="evidence" value="ECO:0007669"/>
    <property type="project" value="InterPro"/>
</dbReference>
<evidence type="ECO:0000259" key="11">
    <source>
        <dbReference type="PROSITE" id="PS50108"/>
    </source>
</evidence>
<dbReference type="Pfam" id="PF01169">
    <property type="entry name" value="GDT1"/>
    <property type="match status" value="2"/>
</dbReference>
<dbReference type="GO" id="GO:0008270">
    <property type="term" value="F:zinc ion binding"/>
    <property type="evidence" value="ECO:0007669"/>
    <property type="project" value="InterPro"/>
</dbReference>
<comment type="similarity">
    <text evidence="3">Belongs to the GDT1 family.</text>
</comment>
<dbReference type="Pfam" id="PF14432">
    <property type="entry name" value="DYW_deaminase"/>
    <property type="match status" value="1"/>
</dbReference>
<dbReference type="AlphaFoldDB" id="A0A5N5HTC3"/>
<dbReference type="Pfam" id="PF01535">
    <property type="entry name" value="PPR"/>
    <property type="match status" value="5"/>
</dbReference>
<dbReference type="Pfam" id="PF13041">
    <property type="entry name" value="PPR_2"/>
    <property type="match status" value="2"/>
</dbReference>
<feature type="transmembrane region" description="Helical" evidence="9">
    <location>
        <begin position="151"/>
        <end position="168"/>
    </location>
</feature>
<evidence type="ECO:0000313" key="12">
    <source>
        <dbReference type="EMBL" id="KAB2629983.1"/>
    </source>
</evidence>
<gene>
    <name evidence="12" type="ORF">D8674_007502</name>
</gene>
<feature type="repeat" description="PPR" evidence="8">
    <location>
        <begin position="417"/>
        <end position="451"/>
    </location>
</feature>
<dbReference type="InterPro" id="IPR032867">
    <property type="entry name" value="DYW_dom"/>
</dbReference>
<evidence type="ECO:0000256" key="4">
    <source>
        <dbReference type="ARBA" id="ARBA00022692"/>
    </source>
</evidence>
<dbReference type="FunFam" id="1.25.40.10:FF:000305">
    <property type="entry name" value="Pentatricopeptide repeat-containing protein mitochondrial"/>
    <property type="match status" value="1"/>
</dbReference>
<dbReference type="GO" id="GO:0046873">
    <property type="term" value="F:metal ion transmembrane transporter activity"/>
    <property type="evidence" value="ECO:0007669"/>
    <property type="project" value="InterPro"/>
</dbReference>
<dbReference type="InterPro" id="IPR000095">
    <property type="entry name" value="CRIB_dom"/>
</dbReference>
<keyword evidence="4 9" id="KW-0812">Transmembrane</keyword>
<accession>A0A5N5HTC3</accession>
<dbReference type="Gene3D" id="1.25.40.10">
    <property type="entry name" value="Tetratricopeptide repeat domain"/>
    <property type="match status" value="4"/>
</dbReference>
<comment type="subcellular location">
    <subcellularLocation>
        <location evidence="1">Membrane</location>
        <topology evidence="1">Multi-pass membrane protein</topology>
    </subcellularLocation>
</comment>
<dbReference type="InterPro" id="IPR011990">
    <property type="entry name" value="TPR-like_helical_dom_sf"/>
</dbReference>
<feature type="transmembrane region" description="Helical" evidence="9">
    <location>
        <begin position="116"/>
        <end position="139"/>
    </location>
</feature>
<dbReference type="PANTHER" id="PTHR47926:SF347">
    <property type="entry name" value="PENTATRICOPEPTIDE REPEAT-CONTAINING PROTEIN"/>
    <property type="match status" value="1"/>
</dbReference>
<feature type="domain" description="CRIB" evidence="11">
    <location>
        <begin position="1064"/>
        <end position="1077"/>
    </location>
</feature>
<dbReference type="PANTHER" id="PTHR47926">
    <property type="entry name" value="PENTATRICOPEPTIDE REPEAT-CONTAINING PROTEIN"/>
    <property type="match status" value="1"/>
</dbReference>
<reference evidence="12 13" key="3">
    <citation type="submission" date="2019-11" db="EMBL/GenBank/DDBJ databases">
        <title>A de novo genome assembly of a pear dwarfing rootstock.</title>
        <authorList>
            <person name="Wang F."/>
            <person name="Wang J."/>
            <person name="Li S."/>
            <person name="Zhang Y."/>
            <person name="Fang M."/>
            <person name="Ma L."/>
            <person name="Zhao Y."/>
            <person name="Jiang S."/>
        </authorList>
    </citation>
    <scope>NUCLEOTIDE SEQUENCE [LARGE SCALE GENOMIC DNA]</scope>
    <source>
        <strain evidence="12">S2</strain>
        <tissue evidence="12">Leaf</tissue>
    </source>
</reference>
<evidence type="ECO:0000256" key="3">
    <source>
        <dbReference type="ARBA" id="ARBA00009190"/>
    </source>
</evidence>
<dbReference type="InterPro" id="IPR046848">
    <property type="entry name" value="E_motif"/>
</dbReference>
<dbReference type="EMBL" id="SMOL01000143">
    <property type="protein sequence ID" value="KAB2629983.1"/>
    <property type="molecule type" value="Genomic_DNA"/>
</dbReference>
<evidence type="ECO:0000256" key="10">
    <source>
        <dbReference type="SAM" id="SignalP"/>
    </source>
</evidence>
<dbReference type="GO" id="GO:0009451">
    <property type="term" value="P:RNA modification"/>
    <property type="evidence" value="ECO:0007669"/>
    <property type="project" value="InterPro"/>
</dbReference>
<comment type="caution">
    <text evidence="12">The sequence shown here is derived from an EMBL/GenBank/DDBJ whole genome shotgun (WGS) entry which is preliminary data.</text>
</comment>
<keyword evidence="5" id="KW-0677">Repeat</keyword>
<dbReference type="InterPro" id="IPR046849">
    <property type="entry name" value="E2_motif"/>
</dbReference>
<evidence type="ECO:0000256" key="2">
    <source>
        <dbReference type="ARBA" id="ARBA00006643"/>
    </source>
</evidence>
<evidence type="ECO:0000256" key="5">
    <source>
        <dbReference type="ARBA" id="ARBA00022737"/>
    </source>
</evidence>
<organism evidence="12 13">
    <name type="scientific">Pyrus ussuriensis x Pyrus communis</name>
    <dbReference type="NCBI Taxonomy" id="2448454"/>
    <lineage>
        <taxon>Eukaryota</taxon>
        <taxon>Viridiplantae</taxon>
        <taxon>Streptophyta</taxon>
        <taxon>Embryophyta</taxon>
        <taxon>Tracheophyta</taxon>
        <taxon>Spermatophyta</taxon>
        <taxon>Magnoliopsida</taxon>
        <taxon>eudicotyledons</taxon>
        <taxon>Gunneridae</taxon>
        <taxon>Pentapetalae</taxon>
        <taxon>rosids</taxon>
        <taxon>fabids</taxon>
        <taxon>Rosales</taxon>
        <taxon>Rosaceae</taxon>
        <taxon>Amygdaloideae</taxon>
        <taxon>Maleae</taxon>
        <taxon>Pyrus</taxon>
    </lineage>
</organism>
<dbReference type="InterPro" id="IPR046960">
    <property type="entry name" value="PPR_At4g14850-like_plant"/>
</dbReference>
<dbReference type="NCBIfam" id="TIGR00756">
    <property type="entry name" value="PPR"/>
    <property type="match status" value="6"/>
</dbReference>
<keyword evidence="7 9" id="KW-0472">Membrane</keyword>
<evidence type="ECO:0000256" key="7">
    <source>
        <dbReference type="ARBA" id="ARBA00023136"/>
    </source>
</evidence>
<comment type="similarity">
    <text evidence="2">Belongs to the PPR family. PCMP-H subfamily.</text>
</comment>
<keyword evidence="13" id="KW-1185">Reference proteome</keyword>
<feature type="repeat" description="PPR" evidence="8">
    <location>
        <begin position="662"/>
        <end position="696"/>
    </location>
</feature>
<name>A0A5N5HTC3_9ROSA</name>
<dbReference type="SMART" id="SM00285">
    <property type="entry name" value="PBD"/>
    <property type="match status" value="1"/>
</dbReference>
<feature type="repeat" description="PPR" evidence="8">
    <location>
        <begin position="316"/>
        <end position="350"/>
    </location>
</feature>
<dbReference type="PROSITE" id="PS50108">
    <property type="entry name" value="CRIB"/>
    <property type="match status" value="1"/>
</dbReference>
<evidence type="ECO:0000256" key="9">
    <source>
        <dbReference type="SAM" id="Phobius"/>
    </source>
</evidence>
<evidence type="ECO:0000256" key="1">
    <source>
        <dbReference type="ARBA" id="ARBA00004141"/>
    </source>
</evidence>
<dbReference type="GO" id="GO:0016020">
    <property type="term" value="C:membrane"/>
    <property type="evidence" value="ECO:0007669"/>
    <property type="project" value="UniProtKB-SubCell"/>
</dbReference>
<evidence type="ECO:0000256" key="8">
    <source>
        <dbReference type="PROSITE-ProRule" id="PRU00708"/>
    </source>
</evidence>
<dbReference type="CDD" id="cd00132">
    <property type="entry name" value="CRIB"/>
    <property type="match status" value="1"/>
</dbReference>
<feature type="signal peptide" evidence="10">
    <location>
        <begin position="1"/>
        <end position="26"/>
    </location>
</feature>
<feature type="repeat" description="PPR" evidence="8">
    <location>
        <begin position="561"/>
        <end position="595"/>
    </location>
</feature>
<dbReference type="PROSITE" id="PS51375">
    <property type="entry name" value="PPR"/>
    <property type="match status" value="5"/>
</dbReference>
<protein>
    <submittedName>
        <fullName evidence="12">Pentatricopeptide repeat-containing protein</fullName>
    </submittedName>
</protein>
<dbReference type="Pfam" id="PF20431">
    <property type="entry name" value="E_motif"/>
    <property type="match status" value="1"/>
</dbReference>
<feature type="transmembrane region" description="Helical" evidence="9">
    <location>
        <begin position="200"/>
        <end position="219"/>
    </location>
</feature>
<dbReference type="InterPro" id="IPR036936">
    <property type="entry name" value="CRIB_dom_sf"/>
</dbReference>
<dbReference type="InterPro" id="IPR001727">
    <property type="entry name" value="GDT1-like"/>
</dbReference>
<dbReference type="OrthoDB" id="442680at2759"/>
<feature type="repeat" description="PPR" evidence="8">
    <location>
        <begin position="386"/>
        <end position="416"/>
    </location>
</feature>
<dbReference type="Gene3D" id="3.90.810.10">
    <property type="entry name" value="CRIB domain"/>
    <property type="match status" value="1"/>
</dbReference>
<dbReference type="Pfam" id="PF20430">
    <property type="entry name" value="Eplus_motif"/>
    <property type="match status" value="1"/>
</dbReference>
<feature type="chain" id="PRO_5024346677" evidence="10">
    <location>
        <begin position="27"/>
        <end position="1118"/>
    </location>
</feature>
<reference evidence="12 13" key="1">
    <citation type="submission" date="2019-09" db="EMBL/GenBank/DDBJ databases">
        <authorList>
            <person name="Ou C."/>
        </authorList>
    </citation>
    <scope>NUCLEOTIDE SEQUENCE [LARGE SCALE GENOMIC DNA]</scope>
    <source>
        <strain evidence="12">S2</strain>
        <tissue evidence="12">Leaf</tissue>
    </source>
</reference>
<proteinExistence type="inferred from homology"/>
<evidence type="ECO:0000313" key="13">
    <source>
        <dbReference type="Proteomes" id="UP000327157"/>
    </source>
</evidence>